<feature type="non-terminal residue" evidence="1">
    <location>
        <position position="1"/>
    </location>
</feature>
<name>A0A9P4GXD2_9PLEO</name>
<reference evidence="1" key="1">
    <citation type="journal article" date="2020" name="Stud. Mycol.">
        <title>101 Dothideomycetes genomes: a test case for predicting lifestyles and emergence of pathogens.</title>
        <authorList>
            <person name="Haridas S."/>
            <person name="Albert R."/>
            <person name="Binder M."/>
            <person name="Bloem J."/>
            <person name="Labutti K."/>
            <person name="Salamov A."/>
            <person name="Andreopoulos B."/>
            <person name="Baker S."/>
            <person name="Barry K."/>
            <person name="Bills G."/>
            <person name="Bluhm B."/>
            <person name="Cannon C."/>
            <person name="Castanera R."/>
            <person name="Culley D."/>
            <person name="Daum C."/>
            <person name="Ezra D."/>
            <person name="Gonzalez J."/>
            <person name="Henrissat B."/>
            <person name="Kuo A."/>
            <person name="Liang C."/>
            <person name="Lipzen A."/>
            <person name="Lutzoni F."/>
            <person name="Magnuson J."/>
            <person name="Mondo S."/>
            <person name="Nolan M."/>
            <person name="Ohm R."/>
            <person name="Pangilinan J."/>
            <person name="Park H.-J."/>
            <person name="Ramirez L."/>
            <person name="Alfaro M."/>
            <person name="Sun H."/>
            <person name="Tritt A."/>
            <person name="Yoshinaga Y."/>
            <person name="Zwiers L.-H."/>
            <person name="Turgeon B."/>
            <person name="Goodwin S."/>
            <person name="Spatafora J."/>
            <person name="Crous P."/>
            <person name="Grigoriev I."/>
        </authorList>
    </citation>
    <scope>NUCLEOTIDE SEQUENCE</scope>
    <source>
        <strain evidence="1">CBS 110217</strain>
    </source>
</reference>
<comment type="caution">
    <text evidence="1">The sequence shown here is derived from an EMBL/GenBank/DDBJ whole genome shotgun (WGS) entry which is preliminary data.</text>
</comment>
<proteinExistence type="predicted"/>
<organism evidence="1 2">
    <name type="scientific">Setomelanomma holmii</name>
    <dbReference type="NCBI Taxonomy" id="210430"/>
    <lineage>
        <taxon>Eukaryota</taxon>
        <taxon>Fungi</taxon>
        <taxon>Dikarya</taxon>
        <taxon>Ascomycota</taxon>
        <taxon>Pezizomycotina</taxon>
        <taxon>Dothideomycetes</taxon>
        <taxon>Pleosporomycetidae</taxon>
        <taxon>Pleosporales</taxon>
        <taxon>Pleosporineae</taxon>
        <taxon>Phaeosphaeriaceae</taxon>
        <taxon>Setomelanomma</taxon>
    </lineage>
</organism>
<keyword evidence="2" id="KW-1185">Reference proteome</keyword>
<evidence type="ECO:0000313" key="2">
    <source>
        <dbReference type="Proteomes" id="UP000799777"/>
    </source>
</evidence>
<accession>A0A9P4GXD2</accession>
<dbReference type="EMBL" id="ML978374">
    <property type="protein sequence ID" value="KAF2023164.1"/>
    <property type="molecule type" value="Genomic_DNA"/>
</dbReference>
<gene>
    <name evidence="1" type="ORF">EK21DRAFT_81520</name>
</gene>
<dbReference type="AlphaFoldDB" id="A0A9P4GXD2"/>
<protein>
    <submittedName>
        <fullName evidence="1">Uncharacterized protein</fullName>
    </submittedName>
</protein>
<sequence length="75" mass="8671">KEARKAIGYMPFAYWCAADHEETKEFGMKMIALLVAVLCEKLGNEWEFRDESLPKQGTPLGTDREAYEDLKLKKM</sequence>
<dbReference type="OrthoDB" id="10029320at2759"/>
<evidence type="ECO:0000313" key="1">
    <source>
        <dbReference type="EMBL" id="KAF2023164.1"/>
    </source>
</evidence>
<dbReference type="Proteomes" id="UP000799777">
    <property type="component" value="Unassembled WGS sequence"/>
</dbReference>